<feature type="domain" description="DUF7065" evidence="2">
    <location>
        <begin position="40"/>
        <end position="185"/>
    </location>
</feature>
<dbReference type="Pfam" id="PF23212">
    <property type="entry name" value="DUF7064"/>
    <property type="match status" value="1"/>
</dbReference>
<name>A0ABU7JUY5_9NOCA</name>
<feature type="domain" description="DUF7064" evidence="1">
    <location>
        <begin position="225"/>
        <end position="333"/>
    </location>
</feature>
<dbReference type="RefSeq" id="WP_330153122.1">
    <property type="nucleotide sequence ID" value="NZ_JAUZMZ010000096.1"/>
</dbReference>
<dbReference type="Pfam" id="PF23213">
    <property type="entry name" value="DUF7065"/>
    <property type="match status" value="1"/>
</dbReference>
<dbReference type="Proteomes" id="UP001331936">
    <property type="component" value="Unassembled WGS sequence"/>
</dbReference>
<organism evidence="3 4">
    <name type="scientific">Rhodococcus chondri</name>
    <dbReference type="NCBI Taxonomy" id="3065941"/>
    <lineage>
        <taxon>Bacteria</taxon>
        <taxon>Bacillati</taxon>
        <taxon>Actinomycetota</taxon>
        <taxon>Actinomycetes</taxon>
        <taxon>Mycobacteriales</taxon>
        <taxon>Nocardiaceae</taxon>
        <taxon>Rhodococcus</taxon>
    </lineage>
</organism>
<gene>
    <name evidence="3" type="ORF">Q8814_16645</name>
</gene>
<dbReference type="InterPro" id="IPR055492">
    <property type="entry name" value="DUF7064"/>
</dbReference>
<protein>
    <submittedName>
        <fullName evidence="3">Uncharacterized protein</fullName>
    </submittedName>
</protein>
<accession>A0ABU7JUY5</accession>
<evidence type="ECO:0000313" key="4">
    <source>
        <dbReference type="Proteomes" id="UP001331936"/>
    </source>
</evidence>
<dbReference type="InterPro" id="IPR055493">
    <property type="entry name" value="DUF7065"/>
</dbReference>
<dbReference type="EMBL" id="JAUZMZ010000096">
    <property type="protein sequence ID" value="MEE2033729.1"/>
    <property type="molecule type" value="Genomic_DNA"/>
</dbReference>
<reference evidence="3 4" key="1">
    <citation type="submission" date="2023-08" db="EMBL/GenBank/DDBJ databases">
        <authorList>
            <person name="Girao M."/>
            <person name="Carvalho M.F."/>
        </authorList>
    </citation>
    <scope>NUCLEOTIDE SEQUENCE [LARGE SCALE GENOMIC DNA]</scope>
    <source>
        <strain evidence="3 4">CC-R104</strain>
    </source>
</reference>
<proteinExistence type="predicted"/>
<evidence type="ECO:0000313" key="3">
    <source>
        <dbReference type="EMBL" id="MEE2033729.1"/>
    </source>
</evidence>
<sequence length="361" mass="40936">MTANTATDPDAPFLVEDDTYHMLSDDPHETETTWWSFNVPERRIGGWLHAARRPNQGTVTWRVFAWDPRGADPGRLAYFRNSGPIPMIENPDLRDITFPAGGFSVKALKPTMDYHVAYSDPAAKFAIEFEHRSVHPPQRFTPGEAPAMFNPHFDQLGHLTGELLLDGERIEIDCHSVRDRTWGPRGGAHLQSRKPEHVRGEYTVREPGGPSWRQVERQRGRGRIQYIFGHAGAETGFLSFVRPQDGDAAGFSPLNVGWLLKDGRFERLEKTRSRMRNYRDPRTGWSAHMEVQLVDVTGRTMDAEGFAVSHMCEHGTGANALMRWEFDGKVGWGEDQDGWKPDHFAELMRALRDTGRTGHGH</sequence>
<evidence type="ECO:0000259" key="1">
    <source>
        <dbReference type="Pfam" id="PF23212"/>
    </source>
</evidence>
<comment type="caution">
    <text evidence="3">The sequence shown here is derived from an EMBL/GenBank/DDBJ whole genome shotgun (WGS) entry which is preliminary data.</text>
</comment>
<keyword evidence="4" id="KW-1185">Reference proteome</keyword>
<evidence type="ECO:0000259" key="2">
    <source>
        <dbReference type="Pfam" id="PF23213"/>
    </source>
</evidence>